<dbReference type="EMBL" id="JARGEI010000015">
    <property type="protein sequence ID" value="KAJ8719111.1"/>
    <property type="molecule type" value="Genomic_DNA"/>
</dbReference>
<feature type="signal peptide" evidence="5">
    <location>
        <begin position="1"/>
        <end position="23"/>
    </location>
</feature>
<dbReference type="Pfam" id="PF01410">
    <property type="entry name" value="COLFI"/>
    <property type="match status" value="1"/>
</dbReference>
<feature type="region of interest" description="Disordered" evidence="4">
    <location>
        <begin position="64"/>
        <end position="118"/>
    </location>
</feature>
<keyword evidence="3" id="KW-0176">Collagen</keyword>
<evidence type="ECO:0000313" key="8">
    <source>
        <dbReference type="Proteomes" id="UP001231518"/>
    </source>
</evidence>
<sequence length="355" mass="38890">MDVKVFLYILLLFITIELQKTSATMQGITLSITEGKNQGDKPTATCTLNMDDLAWKYGENNVNSAHAGGLQGPRGPKGDQGFTGPKGNPGLSLPADQLIGPPGQKGEPGDAMVGQKGEPGPRGYPGIPGPVGPPGENAKCCDTENTKNQQNSDYGYAQDFGTQESPATVTCKSASAGVSSGFYYMGPKSQIFEVYCNMTTQETCLKKLNHGSFVKFGSEEFWLSNREMDVIQYLYELSQQQIVWLQERSTQYVRQKLVYRCQNENHQNFNVSSVLHVLGWNDVVIGPKPTSRSPLFYSVPPETDGCSARNSDFGYVHIELKSSKINRLPITDVGIHNINDENEGFSISSESLCFL</sequence>
<feature type="chain" id="PRO_5042228246" description="Fibrillar collagen NC1 domain-containing protein" evidence="5">
    <location>
        <begin position="24"/>
        <end position="355"/>
    </location>
</feature>
<organism evidence="7 8">
    <name type="scientific">Mythimna separata</name>
    <name type="common">Oriental armyworm</name>
    <name type="synonym">Pseudaletia separata</name>
    <dbReference type="NCBI Taxonomy" id="271217"/>
    <lineage>
        <taxon>Eukaryota</taxon>
        <taxon>Metazoa</taxon>
        <taxon>Ecdysozoa</taxon>
        <taxon>Arthropoda</taxon>
        <taxon>Hexapoda</taxon>
        <taxon>Insecta</taxon>
        <taxon>Pterygota</taxon>
        <taxon>Neoptera</taxon>
        <taxon>Endopterygota</taxon>
        <taxon>Lepidoptera</taxon>
        <taxon>Glossata</taxon>
        <taxon>Ditrysia</taxon>
        <taxon>Noctuoidea</taxon>
        <taxon>Noctuidae</taxon>
        <taxon>Noctuinae</taxon>
        <taxon>Hadenini</taxon>
        <taxon>Mythimna</taxon>
    </lineage>
</organism>
<reference evidence="7" key="1">
    <citation type="submission" date="2023-03" db="EMBL/GenBank/DDBJ databases">
        <title>Chromosome-level genomes of two armyworms, Mythimna separata and Mythimna loreyi, provide insights into the biosynthesis and reception of sex pheromones.</title>
        <authorList>
            <person name="Zhao H."/>
        </authorList>
    </citation>
    <scope>NUCLEOTIDE SEQUENCE</scope>
    <source>
        <strain evidence="7">BeijingLab</strain>
        <tissue evidence="7">Pupa</tissue>
    </source>
</reference>
<feature type="domain" description="Fibrillar collagen NC1" evidence="6">
    <location>
        <begin position="143"/>
        <end position="355"/>
    </location>
</feature>
<evidence type="ECO:0000256" key="1">
    <source>
        <dbReference type="ARBA" id="ARBA00004613"/>
    </source>
</evidence>
<proteinExistence type="predicted"/>
<dbReference type="GO" id="GO:0005201">
    <property type="term" value="F:extracellular matrix structural constituent"/>
    <property type="evidence" value="ECO:0007669"/>
    <property type="project" value="InterPro"/>
</dbReference>
<evidence type="ECO:0000259" key="6">
    <source>
        <dbReference type="SMART" id="SM00038"/>
    </source>
</evidence>
<evidence type="ECO:0000256" key="4">
    <source>
        <dbReference type="SAM" id="MobiDB-lite"/>
    </source>
</evidence>
<comment type="caution">
    <text evidence="7">The sequence shown here is derived from an EMBL/GenBank/DDBJ whole genome shotgun (WGS) entry which is preliminary data.</text>
</comment>
<dbReference type="AlphaFoldDB" id="A0AAD7YK00"/>
<evidence type="ECO:0000256" key="3">
    <source>
        <dbReference type="ARBA" id="ARBA00023119"/>
    </source>
</evidence>
<dbReference type="Gene3D" id="2.60.120.1000">
    <property type="match status" value="1"/>
</dbReference>
<dbReference type="GO" id="GO:0005581">
    <property type="term" value="C:collagen trimer"/>
    <property type="evidence" value="ECO:0007669"/>
    <property type="project" value="UniProtKB-KW"/>
</dbReference>
<evidence type="ECO:0000256" key="2">
    <source>
        <dbReference type="ARBA" id="ARBA00022525"/>
    </source>
</evidence>
<name>A0AAD7YK00_MYTSE</name>
<keyword evidence="2" id="KW-0964">Secreted</keyword>
<comment type="subcellular location">
    <subcellularLocation>
        <location evidence="1">Secreted</location>
    </subcellularLocation>
</comment>
<evidence type="ECO:0000313" key="7">
    <source>
        <dbReference type="EMBL" id="KAJ8719111.1"/>
    </source>
</evidence>
<evidence type="ECO:0000256" key="5">
    <source>
        <dbReference type="SAM" id="SignalP"/>
    </source>
</evidence>
<dbReference type="GO" id="GO:0005576">
    <property type="term" value="C:extracellular region"/>
    <property type="evidence" value="ECO:0007669"/>
    <property type="project" value="UniProtKB-SubCell"/>
</dbReference>
<dbReference type="SMART" id="SM00038">
    <property type="entry name" value="COLFI"/>
    <property type="match status" value="1"/>
</dbReference>
<keyword evidence="5" id="KW-0732">Signal</keyword>
<dbReference type="Proteomes" id="UP001231518">
    <property type="component" value="Chromosome 8"/>
</dbReference>
<keyword evidence="8" id="KW-1185">Reference proteome</keyword>
<gene>
    <name evidence="7" type="ORF">PYW07_016667</name>
</gene>
<protein>
    <recommendedName>
        <fullName evidence="6">Fibrillar collagen NC1 domain-containing protein</fullName>
    </recommendedName>
</protein>
<accession>A0AAD7YK00</accession>
<dbReference type="InterPro" id="IPR000885">
    <property type="entry name" value="Fib_collagen_C"/>
</dbReference>